<dbReference type="EMBL" id="GBXM01093926">
    <property type="protein sequence ID" value="JAH14651.1"/>
    <property type="molecule type" value="Transcribed_RNA"/>
</dbReference>
<name>A0A0E9QCN7_ANGAN</name>
<organism evidence="1">
    <name type="scientific">Anguilla anguilla</name>
    <name type="common">European freshwater eel</name>
    <name type="synonym">Muraena anguilla</name>
    <dbReference type="NCBI Taxonomy" id="7936"/>
    <lineage>
        <taxon>Eukaryota</taxon>
        <taxon>Metazoa</taxon>
        <taxon>Chordata</taxon>
        <taxon>Craniata</taxon>
        <taxon>Vertebrata</taxon>
        <taxon>Euteleostomi</taxon>
        <taxon>Actinopterygii</taxon>
        <taxon>Neopterygii</taxon>
        <taxon>Teleostei</taxon>
        <taxon>Anguilliformes</taxon>
        <taxon>Anguillidae</taxon>
        <taxon>Anguilla</taxon>
    </lineage>
</organism>
<reference evidence="1" key="1">
    <citation type="submission" date="2014-11" db="EMBL/GenBank/DDBJ databases">
        <authorList>
            <person name="Amaro Gonzalez C."/>
        </authorList>
    </citation>
    <scope>NUCLEOTIDE SEQUENCE</scope>
</reference>
<dbReference type="AlphaFoldDB" id="A0A0E9QCN7"/>
<evidence type="ECO:0000313" key="1">
    <source>
        <dbReference type="EMBL" id="JAH14651.1"/>
    </source>
</evidence>
<accession>A0A0E9QCN7</accession>
<proteinExistence type="predicted"/>
<reference evidence="1" key="2">
    <citation type="journal article" date="2015" name="Fish Shellfish Immunol.">
        <title>Early steps in the European eel (Anguilla anguilla)-Vibrio vulnificus interaction in the gills: Role of the RtxA13 toxin.</title>
        <authorList>
            <person name="Callol A."/>
            <person name="Pajuelo D."/>
            <person name="Ebbesson L."/>
            <person name="Teles M."/>
            <person name="MacKenzie S."/>
            <person name="Amaro C."/>
        </authorList>
    </citation>
    <scope>NUCLEOTIDE SEQUENCE</scope>
</reference>
<sequence>MVGTLDKDEPKIWWIVNDFLVEAEDQCLVERSIRSQVWASWECTKFLVPAGGHDLIDLGKVQHDPIPPKLHCHVSMQA</sequence>
<protein>
    <submittedName>
        <fullName evidence="1">Uncharacterized protein</fullName>
    </submittedName>
</protein>